<dbReference type="Pfam" id="PF14365">
    <property type="entry name" value="Neprosin_AP"/>
    <property type="match status" value="1"/>
</dbReference>
<dbReference type="RefSeq" id="XP_044958241.1">
    <property type="nucleotide sequence ID" value="XM_045102306.1"/>
</dbReference>
<dbReference type="Gramene" id="HORVU.MOREX.r3.1HG0041190.1">
    <property type="protein sequence ID" value="HORVU.MOREX.r3.1HG0041190.1"/>
    <property type="gene ID" value="HORVU.MOREX.r3.1HG0041190"/>
</dbReference>
<dbReference type="PaxDb" id="4513-MLOC_15042.1"/>
<dbReference type="InterPro" id="IPR004314">
    <property type="entry name" value="Neprosin"/>
</dbReference>
<gene>
    <name evidence="4" type="primary">LOC123409379</name>
</gene>
<reference evidence="4" key="3">
    <citation type="submission" date="2020-10" db="EMBL/GenBank/DDBJ databases">
        <authorList>
            <person name="Scholz U."/>
            <person name="Mascher M."/>
            <person name="Fiebig A."/>
        </authorList>
    </citation>
    <scope>NUCLEOTIDE SEQUENCE [LARGE SCALE GENOMIC DNA]</scope>
    <source>
        <strain evidence="4">cv. Morex</strain>
    </source>
</reference>
<evidence type="ECO:0000313" key="4">
    <source>
        <dbReference type="EnsemblPlants" id="HORVU.MOREX.r3.1HG0041190.1"/>
    </source>
</evidence>
<dbReference type="Pfam" id="PF03080">
    <property type="entry name" value="Neprosin"/>
    <property type="match status" value="1"/>
</dbReference>
<dbReference type="GeneID" id="123409379"/>
<accession>F2EJ67</accession>
<proteinExistence type="evidence at transcript level"/>
<keyword evidence="5" id="KW-1185">Reference proteome</keyword>
<dbReference type="PANTHER" id="PTHR31589">
    <property type="entry name" value="PROTEIN, PUTATIVE (DUF239)-RELATED-RELATED"/>
    <property type="match status" value="1"/>
</dbReference>
<evidence type="ECO:0000259" key="2">
    <source>
        <dbReference type="PROSITE" id="PS52045"/>
    </source>
</evidence>
<dbReference type="SMR" id="F2EJ67"/>
<name>F2EJ67_HORVV</name>
<dbReference type="EnsemblPlants" id="HORVU.MOREX.r3.1HG0041190.1">
    <property type="protein sequence ID" value="HORVU.MOREX.r3.1HG0041190.1"/>
    <property type="gene ID" value="HORVU.MOREX.r3.1HG0041190"/>
</dbReference>
<feature type="domain" description="Neprosin PEP catalytic" evidence="2">
    <location>
        <begin position="127"/>
        <end position="374"/>
    </location>
</feature>
<dbReference type="AlphaFoldDB" id="F2EJ67"/>
<dbReference type="PANTHER" id="PTHR31589:SF64">
    <property type="entry name" value="NEPROSIN DOMAIN-CONTAINING PROTEIN"/>
    <property type="match status" value="1"/>
</dbReference>
<dbReference type="OrthoDB" id="593763at2759"/>
<organism evidence="3">
    <name type="scientific">Hordeum vulgare subsp. vulgare</name>
    <name type="common">Domesticated barley</name>
    <dbReference type="NCBI Taxonomy" id="112509"/>
    <lineage>
        <taxon>Eukaryota</taxon>
        <taxon>Viridiplantae</taxon>
        <taxon>Streptophyta</taxon>
        <taxon>Embryophyta</taxon>
        <taxon>Tracheophyta</taxon>
        <taxon>Spermatophyta</taxon>
        <taxon>Magnoliopsida</taxon>
        <taxon>Liliopsida</taxon>
        <taxon>Poales</taxon>
        <taxon>Poaceae</taxon>
        <taxon>BOP clade</taxon>
        <taxon>Pooideae</taxon>
        <taxon>Triticodae</taxon>
        <taxon>Triticeae</taxon>
        <taxon>Hordeinae</taxon>
        <taxon>Hordeum</taxon>
    </lineage>
</organism>
<dbReference type="InterPro" id="IPR025521">
    <property type="entry name" value="Neprosin_propep"/>
</dbReference>
<dbReference type="STRING" id="112509.F2EJ67"/>
<dbReference type="KEGG" id="hvg:123409379"/>
<keyword evidence="1" id="KW-0732">Signal</keyword>
<evidence type="ECO:0000313" key="5">
    <source>
        <dbReference type="Proteomes" id="UP000011116"/>
    </source>
</evidence>
<dbReference type="PROSITE" id="PS52045">
    <property type="entry name" value="NEPROSIN_PEP_CD"/>
    <property type="match status" value="1"/>
</dbReference>
<reference evidence="5" key="2">
    <citation type="journal article" date="2012" name="Nature">
        <title>A physical, genetic and functional sequence assembly of the barley genome.</title>
        <authorList>
            <consortium name="The International Barley Genome Sequencing Consortium"/>
            <person name="Mayer K.F."/>
            <person name="Waugh R."/>
            <person name="Brown J.W."/>
            <person name="Schulman A."/>
            <person name="Langridge P."/>
            <person name="Platzer M."/>
            <person name="Fincher G.B."/>
            <person name="Muehlbauer G.J."/>
            <person name="Sato K."/>
            <person name="Close T.J."/>
            <person name="Wise R.P."/>
            <person name="Stein N."/>
        </authorList>
    </citation>
    <scope>NUCLEOTIDE SEQUENCE [LARGE SCALE GENOMIC DNA]</scope>
    <source>
        <strain evidence="5">cv. Morex</strain>
    </source>
</reference>
<dbReference type="InterPro" id="IPR053168">
    <property type="entry name" value="Glutamic_endopeptidase"/>
</dbReference>
<dbReference type="OMA" id="AINVYEP"/>
<dbReference type="Gramene" id="HORVU.MOREX.r2.1HG0032030.1">
    <property type="protein sequence ID" value="HORVU.MOREX.r2.1HG0032030.1"/>
    <property type="gene ID" value="HORVU.MOREX.r2.1HG0032030"/>
</dbReference>
<dbReference type="eggNOG" id="ENOG502RRNG">
    <property type="taxonomic scope" value="Eukaryota"/>
</dbReference>
<sequence>MKEQPQIVATLLVAYLILAMGVKVNSHQTCEEEYFREIIKQHVKRTVSTKFGEVFDCVDIDQQPTLHHALLKNHSLQMKPSSYPKGFHLKSSSSANTTKSHLPTVACPIGTVPILQRTNEVGHIPMWRNSIAVGGEIAGIKTEGDIYGARVTLNIYEPQVKGHGDFSSQVLTLMHGEDGPLEAIAVGSMVSRLFGDNFARFHIIWLGNNKKSCMDFYCQGFVQTVPHIGVGARISPVSTYIGKQVDLQLMLFQDPKKKHWWLFYDTKPIGYWPNLYFTKLRVKANIVEFGGYVNGPTVHQDPPQMGSGHFAAEGNGKAAYARDVKIVDSSYKIVDLNFDKSFAYSTKPPCYTIDSFDHNSDGAHVYYGGPGGCHPSA</sequence>
<evidence type="ECO:0000256" key="1">
    <source>
        <dbReference type="SAM" id="SignalP"/>
    </source>
</evidence>
<reference evidence="3" key="1">
    <citation type="journal article" date="2011" name="Plant Physiol.">
        <title>Comprehensive sequence analysis of 24,783 barley full-length cDNAs derived from 12 clone libraries.</title>
        <authorList>
            <person name="Matsumoto T."/>
            <person name="Tanaka T."/>
            <person name="Sakai H."/>
            <person name="Amano N."/>
            <person name="Kanamori H."/>
            <person name="Kurita K."/>
            <person name="Kikuta A."/>
            <person name="Kamiya K."/>
            <person name="Yamamoto M."/>
            <person name="Ikawa H."/>
            <person name="Fujii N."/>
            <person name="Hori K."/>
            <person name="Itoh T."/>
            <person name="Sato K."/>
        </authorList>
    </citation>
    <scope>NUCLEOTIDE SEQUENCE</scope>
    <source>
        <tissue evidence="3">Flower</tissue>
    </source>
</reference>
<dbReference type="Proteomes" id="UP000011116">
    <property type="component" value="Chromosome 1H"/>
</dbReference>
<reference evidence="4" key="4">
    <citation type="submission" date="2022-01" db="UniProtKB">
        <authorList>
            <consortium name="EnsemblPlants"/>
        </authorList>
    </citation>
    <scope>IDENTIFICATION</scope>
    <source>
        <strain evidence="4">subsp. vulgare</strain>
    </source>
</reference>
<dbReference type="HOGENOM" id="CLU_030538_1_0_1"/>
<evidence type="ECO:0000313" key="3">
    <source>
        <dbReference type="EMBL" id="BAK07389.1"/>
    </source>
</evidence>
<feature type="signal peptide" evidence="1">
    <location>
        <begin position="1"/>
        <end position="26"/>
    </location>
</feature>
<dbReference type="EMBL" id="AK376194">
    <property type="protein sequence ID" value="BAK07389.1"/>
    <property type="molecule type" value="mRNA"/>
</dbReference>
<feature type="chain" id="PRO_5015090960" evidence="1">
    <location>
        <begin position="27"/>
        <end position="377"/>
    </location>
</feature>
<protein>
    <submittedName>
        <fullName evidence="3">Predicted protein</fullName>
    </submittedName>
</protein>